<evidence type="ECO:0000313" key="1">
    <source>
        <dbReference type="EMBL" id="DAD99877.1"/>
    </source>
</evidence>
<accession>A0A8S5NYI4</accession>
<organism evidence="1">
    <name type="scientific">Siphoviridae sp. ctwhn18</name>
    <dbReference type="NCBI Taxonomy" id="2825733"/>
    <lineage>
        <taxon>Viruses</taxon>
        <taxon>Duplodnaviria</taxon>
        <taxon>Heunggongvirae</taxon>
        <taxon>Uroviricota</taxon>
        <taxon>Caudoviricetes</taxon>
    </lineage>
</organism>
<dbReference type="EMBL" id="BK015295">
    <property type="protein sequence ID" value="DAD99877.1"/>
    <property type="molecule type" value="Genomic_DNA"/>
</dbReference>
<name>A0A8S5NYI4_9CAUD</name>
<protein>
    <submittedName>
        <fullName evidence="1">Uncharacterized protein</fullName>
    </submittedName>
</protein>
<sequence>MTIMQYRAKMLLLSTQQAELLCELTTLEGIKIEPEQVRRNVTTILSLLTETEAFLETISGNIRSSSDNSITE</sequence>
<proteinExistence type="predicted"/>
<reference evidence="1" key="1">
    <citation type="journal article" date="2021" name="Proc. Natl. Acad. Sci. U.S.A.">
        <title>A Catalog of Tens of Thousands of Viruses from Human Metagenomes Reveals Hidden Associations with Chronic Diseases.</title>
        <authorList>
            <person name="Tisza M.J."/>
            <person name="Buck C.B."/>
        </authorList>
    </citation>
    <scope>NUCLEOTIDE SEQUENCE</scope>
    <source>
        <strain evidence="1">Ctwhn18</strain>
    </source>
</reference>